<dbReference type="PRINTS" id="PR01713">
    <property type="entry name" value="NUCEPIMERASE"/>
</dbReference>
<evidence type="ECO:0000313" key="3">
    <source>
        <dbReference type="Proteomes" id="UP000178650"/>
    </source>
</evidence>
<sequence length="321" mass="36098">MIKSKEKILVTGGAGFIGSHLCERLLREGFSVICLDNFSDFYDPKLKEDNVKEMIGNKKLSLVRGDILDKNLLKKIFSANKIFKIVHLAAIPGVRQSIKTPFDYIDVDIKGTVNLLEMAKEYKVFQFIFGSSSTVYGQDSKSPFSEDETNLIPVSPYGVSKLSAEIFCRTYSKLYKIPTTILRFFCVFGPRERPELVLPKFVALAEAGKAISQYGSGESARDYTYIDDIVEGIMKAVKKEFSFEIFNLGNSSPVKLKDLIKTIGEKLKVELKIENMPDQLGDVPITYANISKSKKILGWHPKVSLGAGVDKFLIWHKNKNR</sequence>
<reference evidence="2 3" key="1">
    <citation type="journal article" date="2016" name="Nat. Commun.">
        <title>Thousands of microbial genomes shed light on interconnected biogeochemical processes in an aquifer system.</title>
        <authorList>
            <person name="Anantharaman K."/>
            <person name="Brown C.T."/>
            <person name="Hug L.A."/>
            <person name="Sharon I."/>
            <person name="Castelle C.J."/>
            <person name="Probst A.J."/>
            <person name="Thomas B.C."/>
            <person name="Singh A."/>
            <person name="Wilkins M.J."/>
            <person name="Karaoz U."/>
            <person name="Brodie E.L."/>
            <person name="Williams K.H."/>
            <person name="Hubbard S.S."/>
            <person name="Banfield J.F."/>
        </authorList>
    </citation>
    <scope>NUCLEOTIDE SEQUENCE [LARGE SCALE GENOMIC DNA]</scope>
</reference>
<comment type="caution">
    <text evidence="2">The sequence shown here is derived from an EMBL/GenBank/DDBJ whole genome shotgun (WGS) entry which is preliminary data.</text>
</comment>
<organism evidence="2 3">
    <name type="scientific">Candidatus Staskawiczbacteria bacterium RIFOXYB1_FULL_37_44</name>
    <dbReference type="NCBI Taxonomy" id="1802223"/>
    <lineage>
        <taxon>Bacteria</taxon>
        <taxon>Candidatus Staskawicziibacteriota</taxon>
    </lineage>
</organism>
<name>A0A1G2IZ36_9BACT</name>
<dbReference type="PANTHER" id="PTHR43000">
    <property type="entry name" value="DTDP-D-GLUCOSE 4,6-DEHYDRATASE-RELATED"/>
    <property type="match status" value="1"/>
</dbReference>
<dbReference type="Gene3D" id="3.40.50.720">
    <property type="entry name" value="NAD(P)-binding Rossmann-like Domain"/>
    <property type="match status" value="1"/>
</dbReference>
<gene>
    <name evidence="2" type="ORF">A2358_01390</name>
</gene>
<dbReference type="STRING" id="1802223.A2358_01390"/>
<dbReference type="EMBL" id="MHPJ01000001">
    <property type="protein sequence ID" value="OGZ79600.1"/>
    <property type="molecule type" value="Genomic_DNA"/>
</dbReference>
<feature type="domain" description="NAD(P)-binding" evidence="1">
    <location>
        <begin position="9"/>
        <end position="311"/>
    </location>
</feature>
<dbReference type="InterPro" id="IPR016040">
    <property type="entry name" value="NAD(P)-bd_dom"/>
</dbReference>
<dbReference type="InterPro" id="IPR036291">
    <property type="entry name" value="NAD(P)-bd_dom_sf"/>
</dbReference>
<evidence type="ECO:0000259" key="1">
    <source>
        <dbReference type="Pfam" id="PF16363"/>
    </source>
</evidence>
<dbReference type="SUPFAM" id="SSF51735">
    <property type="entry name" value="NAD(P)-binding Rossmann-fold domains"/>
    <property type="match status" value="1"/>
</dbReference>
<dbReference type="Pfam" id="PF16363">
    <property type="entry name" value="GDP_Man_Dehyd"/>
    <property type="match status" value="1"/>
</dbReference>
<dbReference type="Proteomes" id="UP000178650">
    <property type="component" value="Unassembled WGS sequence"/>
</dbReference>
<protein>
    <submittedName>
        <fullName evidence="2">Epimerase</fullName>
    </submittedName>
</protein>
<dbReference type="AlphaFoldDB" id="A0A1G2IZ36"/>
<proteinExistence type="predicted"/>
<accession>A0A1G2IZ36</accession>
<evidence type="ECO:0000313" key="2">
    <source>
        <dbReference type="EMBL" id="OGZ79600.1"/>
    </source>
</evidence>